<keyword evidence="3" id="KW-1185">Reference proteome</keyword>
<dbReference type="AlphaFoldDB" id="A0A844YMF2"/>
<dbReference type="OrthoDB" id="9801454at2"/>
<feature type="domain" description="CinA C-terminal" evidence="1">
    <location>
        <begin position="1"/>
        <end position="71"/>
    </location>
</feature>
<accession>A0A844YMF2</accession>
<gene>
    <name evidence="2" type="ORF">GRI48_13910</name>
</gene>
<dbReference type="InterPro" id="IPR036653">
    <property type="entry name" value="CinA-like_C"/>
</dbReference>
<evidence type="ECO:0000313" key="3">
    <source>
        <dbReference type="Proteomes" id="UP000445582"/>
    </source>
</evidence>
<dbReference type="Gene3D" id="3.90.950.20">
    <property type="entry name" value="CinA-like"/>
    <property type="match status" value="1"/>
</dbReference>
<comment type="caution">
    <text evidence="2">The sequence shown here is derived from an EMBL/GenBank/DDBJ whole genome shotgun (WGS) entry which is preliminary data.</text>
</comment>
<evidence type="ECO:0000313" key="2">
    <source>
        <dbReference type="EMBL" id="MXO64094.1"/>
    </source>
</evidence>
<dbReference type="Pfam" id="PF02464">
    <property type="entry name" value="CinA"/>
    <property type="match status" value="1"/>
</dbReference>
<protein>
    <recommendedName>
        <fullName evidence="1">CinA C-terminal domain-containing protein</fullName>
    </recommendedName>
</protein>
<dbReference type="Proteomes" id="UP000445582">
    <property type="component" value="Unassembled WGS sequence"/>
</dbReference>
<dbReference type="SUPFAM" id="SSF142433">
    <property type="entry name" value="CinA-like"/>
    <property type="match status" value="1"/>
</dbReference>
<dbReference type="InterPro" id="IPR008136">
    <property type="entry name" value="CinA_C"/>
</dbReference>
<reference evidence="2 3" key="1">
    <citation type="submission" date="2019-12" db="EMBL/GenBank/DDBJ databases">
        <title>Genomic-based taxomic classification of the family Erythrobacteraceae.</title>
        <authorList>
            <person name="Xu L."/>
        </authorList>
    </citation>
    <scope>NUCLEOTIDE SEQUENCE [LARGE SCALE GENOMIC DNA]</scope>
    <source>
        <strain evidence="2 3">MCCC 1A09965</strain>
    </source>
</reference>
<evidence type="ECO:0000259" key="1">
    <source>
        <dbReference type="Pfam" id="PF02464"/>
    </source>
</evidence>
<proteinExistence type="predicted"/>
<name>A0A844YMF2_9SPHN</name>
<sequence length="81" mass="8778">MAIAESCTGGMVASSLVDNPEVGGTLKRCLVVYSNQAKCDLLGLDRRSIEECDGVSEEVARTMIRSYRRGLPASSVWRSPK</sequence>
<organism evidence="2 3">
    <name type="scientific">Qipengyuania oceanensis</name>
    <dbReference type="NCBI Taxonomy" id="1463597"/>
    <lineage>
        <taxon>Bacteria</taxon>
        <taxon>Pseudomonadati</taxon>
        <taxon>Pseudomonadota</taxon>
        <taxon>Alphaproteobacteria</taxon>
        <taxon>Sphingomonadales</taxon>
        <taxon>Erythrobacteraceae</taxon>
        <taxon>Qipengyuania</taxon>
    </lineage>
</organism>
<dbReference type="EMBL" id="WTYN01000006">
    <property type="protein sequence ID" value="MXO64094.1"/>
    <property type="molecule type" value="Genomic_DNA"/>
</dbReference>